<feature type="region of interest" description="Disordered" evidence="7">
    <location>
        <begin position="383"/>
        <end position="484"/>
    </location>
</feature>
<dbReference type="InterPro" id="IPR042488">
    <property type="entry name" value="Rad4_BHD3_sf"/>
</dbReference>
<feature type="compositionally biased region" description="Low complexity" evidence="7">
    <location>
        <begin position="964"/>
        <end position="979"/>
    </location>
</feature>
<feature type="compositionally biased region" description="Basic residues" evidence="7">
    <location>
        <begin position="384"/>
        <end position="398"/>
    </location>
</feature>
<evidence type="ECO:0000259" key="10">
    <source>
        <dbReference type="SMART" id="SM01032"/>
    </source>
</evidence>
<feature type="compositionally biased region" description="Basic and acidic residues" evidence="7">
    <location>
        <begin position="1029"/>
        <end position="1043"/>
    </location>
</feature>
<evidence type="ECO:0000256" key="1">
    <source>
        <dbReference type="ARBA" id="ARBA00004123"/>
    </source>
</evidence>
<name>A0AAD9L758_PAPLA</name>
<dbReference type="GO" id="GO:0003697">
    <property type="term" value="F:single-stranded DNA binding"/>
    <property type="evidence" value="ECO:0007669"/>
    <property type="project" value="TreeGrafter"/>
</dbReference>
<dbReference type="InterPro" id="IPR004583">
    <property type="entry name" value="DNA_repair_Rad4"/>
</dbReference>
<dbReference type="PANTHER" id="PTHR12135">
    <property type="entry name" value="DNA REPAIR PROTEIN XP-C / RAD4"/>
    <property type="match status" value="1"/>
</dbReference>
<feature type="compositionally biased region" description="Basic and acidic residues" evidence="7">
    <location>
        <begin position="928"/>
        <end position="943"/>
    </location>
</feature>
<evidence type="ECO:0008006" key="13">
    <source>
        <dbReference type="Google" id="ProtNLM"/>
    </source>
</evidence>
<dbReference type="SMART" id="SM01030">
    <property type="entry name" value="BHD_1"/>
    <property type="match status" value="1"/>
</dbReference>
<dbReference type="GO" id="GO:0005737">
    <property type="term" value="C:cytoplasm"/>
    <property type="evidence" value="ECO:0007669"/>
    <property type="project" value="TreeGrafter"/>
</dbReference>
<feature type="compositionally biased region" description="Basic residues" evidence="7">
    <location>
        <begin position="438"/>
        <end position="452"/>
    </location>
</feature>
<dbReference type="Pfam" id="PF10405">
    <property type="entry name" value="BHD_3"/>
    <property type="match status" value="1"/>
</dbReference>
<dbReference type="SMART" id="SM01031">
    <property type="entry name" value="BHD_2"/>
    <property type="match status" value="1"/>
</dbReference>
<feature type="compositionally biased region" description="Basic and acidic residues" evidence="7">
    <location>
        <begin position="41"/>
        <end position="59"/>
    </location>
</feature>
<evidence type="ECO:0000256" key="2">
    <source>
        <dbReference type="ARBA" id="ARBA00009525"/>
    </source>
</evidence>
<evidence type="ECO:0000313" key="12">
    <source>
        <dbReference type="Proteomes" id="UP001182556"/>
    </source>
</evidence>
<proteinExistence type="inferred from homology"/>
<evidence type="ECO:0000256" key="3">
    <source>
        <dbReference type="ARBA" id="ARBA00022763"/>
    </source>
</evidence>
<feature type="compositionally biased region" description="Basic residues" evidence="7">
    <location>
        <begin position="1"/>
        <end position="10"/>
    </location>
</feature>
<evidence type="ECO:0000259" key="9">
    <source>
        <dbReference type="SMART" id="SM01031"/>
    </source>
</evidence>
<comment type="subcellular location">
    <subcellularLocation>
        <location evidence="1">Nucleus</location>
    </subcellularLocation>
</comment>
<dbReference type="Proteomes" id="UP001182556">
    <property type="component" value="Unassembled WGS sequence"/>
</dbReference>
<keyword evidence="12" id="KW-1185">Reference proteome</keyword>
<dbReference type="InterPro" id="IPR018326">
    <property type="entry name" value="Rad4_beta-hairpin_dom1"/>
</dbReference>
<evidence type="ECO:0000256" key="5">
    <source>
        <dbReference type="ARBA" id="ARBA00023242"/>
    </source>
</evidence>
<dbReference type="InterPro" id="IPR038765">
    <property type="entry name" value="Papain-like_cys_pep_sf"/>
</dbReference>
<dbReference type="GO" id="GO:0003684">
    <property type="term" value="F:damaged DNA binding"/>
    <property type="evidence" value="ECO:0007669"/>
    <property type="project" value="InterPro"/>
</dbReference>
<evidence type="ECO:0000256" key="6">
    <source>
        <dbReference type="SAM" id="Coils"/>
    </source>
</evidence>
<dbReference type="AlphaFoldDB" id="A0AAD9L758"/>
<dbReference type="GO" id="GO:0006298">
    <property type="term" value="P:mismatch repair"/>
    <property type="evidence" value="ECO:0007669"/>
    <property type="project" value="TreeGrafter"/>
</dbReference>
<dbReference type="Pfam" id="PF10404">
    <property type="entry name" value="BHD_2"/>
    <property type="match status" value="1"/>
</dbReference>
<feature type="region of interest" description="Disordered" evidence="7">
    <location>
        <begin position="878"/>
        <end position="1060"/>
    </location>
</feature>
<dbReference type="InterPro" id="IPR018328">
    <property type="entry name" value="Rad4_beta-hairpin_dom3"/>
</dbReference>
<comment type="caution">
    <text evidence="11">The sequence shown here is derived from an EMBL/GenBank/DDBJ whole genome shotgun (WGS) entry which is preliminary data.</text>
</comment>
<accession>A0AAD9L758</accession>
<keyword evidence="3" id="KW-0227">DNA damage</keyword>
<dbReference type="Gene3D" id="3.90.260.10">
    <property type="entry name" value="Transglutaminase-like"/>
    <property type="match status" value="1"/>
</dbReference>
<feature type="compositionally biased region" description="Basic residues" evidence="7">
    <location>
        <begin position="1002"/>
        <end position="1012"/>
    </location>
</feature>
<feature type="coiled-coil region" evidence="6">
    <location>
        <begin position="784"/>
        <end position="820"/>
    </location>
</feature>
<feature type="compositionally biased region" description="Acidic residues" evidence="7">
    <location>
        <begin position="135"/>
        <end position="144"/>
    </location>
</feature>
<sequence length="1060" mass="117755">MSVSRPRKGRINVPKPPAPAPTASTSSSKPVIKTNPALLRQIEHQKRMTPKLSREERLARMPVQSRGPSSTDSDKGRARSIALSRTPAPDDDDDEDDLEEVPIPLAGPSSPYPGTPTTPGTNLTRATNTPGTIDTSDDSDEDEAGVYSDGHDINTGEEDAGVLTLEIGGETPEERERRIALAMRKKPITSRDRAVRLEIHKMHVIALLAATRIRNRWCCHALLKARLLSLLPHPLISSFNIPPSRFPDRAQRSRLFFDALQALVTWWSQSFFDVSDWTLGMRTRTWDEVQEIVEALPKLKRADIFAGGLENPTDWTEAMEKLEELGGGEKLRSPNSLMKKALQQEGSRDVSAQLFVALARACGLGARLVVSLQPVPWRAEKVVPKKKTGAGRNGKSKASRQGNGEPSDEDESEEDLEEVPIPDPSRSSGGPGEVADKIKKKATIRGAGRRRHQDPADVYRLRKPVPQKLGSASKPKRKKEDLSNQPPVYWAEIFSRSDQRWVPVDPVLGIIRKKAHYEPTADSGPIRMLYVVAFEEDGHARDVTLRYTKNFGAKTVKLRPPPRKDEPDWWSTVTAFLERPYRLNRDELEDAELETSQVSEGMPQHMSGFKDHPIYVLERHLKREEVIIPKKEIGKFRGESVYRRANVHTCKTAENWMRSGRRVKANEEPLKWVKQRAVTLQKRRAQELSMQESGEAIQQGLYAEWQTEVYRPPPIKDGIIPQNSFGNIDLYAPTMLPAGAVHLPYKGIAKVAKNLGISYAEACTGFEFKKQRAIPVITGIVVAAENEALVMDAYEESAAAAEERERAKKVERALKRWAKLINGLRVRRRLQAEYGSGDALESQQRNPLADLADAPSKPVAKSAASVIATANQDAEKAWIGSVEDKSPRGDPIVIGDEEDEEPALEQPTASNEVVDIRSDTTEEMEEVEPPRLDEPMESAEKEAITPATTAAKTPTTKFTLRVNAARAPPAVRPQRQAARAAKRRAPSPAESEAQSSGSGGSAKRKVSKRAKRTVQAVPAPTRTLRSRSSKTEDQVKEEKEARERIRRAMASDEEMSDLDG</sequence>
<dbReference type="Gene3D" id="2.20.20.110">
    <property type="entry name" value="Rad4, beta-hairpin domain BHD1"/>
    <property type="match status" value="1"/>
</dbReference>
<keyword evidence="5" id="KW-0539">Nucleus</keyword>
<feature type="compositionally biased region" description="Polar residues" evidence="7">
    <location>
        <begin position="122"/>
        <end position="131"/>
    </location>
</feature>
<dbReference type="PANTHER" id="PTHR12135:SF0">
    <property type="entry name" value="DNA REPAIR PROTEIN COMPLEMENTING XP-C CELLS"/>
    <property type="match status" value="1"/>
</dbReference>
<feature type="domain" description="Rad4 beta-hairpin" evidence="10">
    <location>
        <begin position="720"/>
        <end position="794"/>
    </location>
</feature>
<feature type="domain" description="Rad4 beta-hairpin" evidence="8">
    <location>
        <begin position="598"/>
        <end position="648"/>
    </location>
</feature>
<dbReference type="Pfam" id="PF10403">
    <property type="entry name" value="BHD_1"/>
    <property type="match status" value="1"/>
</dbReference>
<feature type="compositionally biased region" description="Low complexity" evidence="7">
    <location>
        <begin position="986"/>
        <end position="996"/>
    </location>
</feature>
<evidence type="ECO:0000313" key="11">
    <source>
        <dbReference type="EMBL" id="KAK1925643.1"/>
    </source>
</evidence>
<gene>
    <name evidence="11" type="ORF">DB88DRAFT_484600</name>
</gene>
<dbReference type="EMBL" id="JAODAN010000003">
    <property type="protein sequence ID" value="KAK1925643.1"/>
    <property type="molecule type" value="Genomic_DNA"/>
</dbReference>
<comment type="similarity">
    <text evidence="2">Belongs to the XPC family.</text>
</comment>
<evidence type="ECO:0000256" key="4">
    <source>
        <dbReference type="ARBA" id="ARBA00023204"/>
    </source>
</evidence>
<dbReference type="InterPro" id="IPR036985">
    <property type="entry name" value="Transglutaminase-like_sf"/>
</dbReference>
<feature type="domain" description="Rad4 beta-hairpin" evidence="9">
    <location>
        <begin position="650"/>
        <end position="713"/>
    </location>
</feature>
<feature type="region of interest" description="Disordered" evidence="7">
    <location>
        <begin position="1"/>
        <end position="144"/>
    </location>
</feature>
<dbReference type="Gene3D" id="3.30.70.2460">
    <property type="entry name" value="Rad4, beta-hairpin domain BHD3"/>
    <property type="match status" value="1"/>
</dbReference>
<dbReference type="InterPro" id="IPR018325">
    <property type="entry name" value="Rad4/PNGase_transGLS-fold"/>
</dbReference>
<evidence type="ECO:0000259" key="8">
    <source>
        <dbReference type="SMART" id="SM01030"/>
    </source>
</evidence>
<feature type="compositionally biased region" description="Acidic residues" evidence="7">
    <location>
        <begin position="89"/>
        <end position="100"/>
    </location>
</feature>
<dbReference type="SUPFAM" id="SSF54001">
    <property type="entry name" value="Cysteine proteinases"/>
    <property type="match status" value="1"/>
</dbReference>
<keyword evidence="6" id="KW-0175">Coiled coil</keyword>
<dbReference type="Pfam" id="PF03835">
    <property type="entry name" value="Rad4"/>
    <property type="match status" value="1"/>
</dbReference>
<organism evidence="11 12">
    <name type="scientific">Papiliotrema laurentii</name>
    <name type="common">Cryptococcus laurentii</name>
    <dbReference type="NCBI Taxonomy" id="5418"/>
    <lineage>
        <taxon>Eukaryota</taxon>
        <taxon>Fungi</taxon>
        <taxon>Dikarya</taxon>
        <taxon>Basidiomycota</taxon>
        <taxon>Agaricomycotina</taxon>
        <taxon>Tremellomycetes</taxon>
        <taxon>Tremellales</taxon>
        <taxon>Rhynchogastremaceae</taxon>
        <taxon>Papiliotrema</taxon>
    </lineage>
</organism>
<protein>
    <recommendedName>
        <fullName evidence="13">Rad4-domain-containing protein</fullName>
    </recommendedName>
</protein>
<dbReference type="GO" id="GO:0000111">
    <property type="term" value="C:nucleotide-excision repair factor 2 complex"/>
    <property type="evidence" value="ECO:0007669"/>
    <property type="project" value="TreeGrafter"/>
</dbReference>
<keyword evidence="4" id="KW-0234">DNA repair</keyword>
<dbReference type="FunFam" id="3.30.70.2460:FF:000001">
    <property type="entry name" value="DNA repair protein Rad4 family"/>
    <property type="match status" value="1"/>
</dbReference>
<feature type="compositionally biased region" description="Low complexity" evidence="7">
    <location>
        <begin position="944"/>
        <end position="957"/>
    </location>
</feature>
<reference evidence="11" key="1">
    <citation type="submission" date="2023-02" db="EMBL/GenBank/DDBJ databases">
        <title>Identification and recombinant expression of a fungal hydrolase from Papiliotrema laurentii that hydrolyzes apple cutin and clears colloidal polyester polyurethane.</title>
        <authorList>
            <consortium name="DOE Joint Genome Institute"/>
            <person name="Roman V.A."/>
            <person name="Bojanowski C."/>
            <person name="Crable B.R."/>
            <person name="Wagner D.N."/>
            <person name="Hung C.S."/>
            <person name="Nadeau L.J."/>
            <person name="Schratz L."/>
            <person name="Haridas S."/>
            <person name="Pangilinan J."/>
            <person name="Lipzen A."/>
            <person name="Na H."/>
            <person name="Yan M."/>
            <person name="Ng V."/>
            <person name="Grigoriev I.V."/>
            <person name="Spatafora J.W."/>
            <person name="Barlow D."/>
            <person name="Biffinger J."/>
            <person name="Kelley-Loughnane N."/>
            <person name="Varaljay V.A."/>
            <person name="Crookes-Goodson W.J."/>
        </authorList>
    </citation>
    <scope>NUCLEOTIDE SEQUENCE</scope>
    <source>
        <strain evidence="11">5307AH</strain>
    </source>
</reference>
<dbReference type="GO" id="GO:0071942">
    <property type="term" value="C:XPC complex"/>
    <property type="evidence" value="ECO:0007669"/>
    <property type="project" value="TreeGrafter"/>
</dbReference>
<dbReference type="InterPro" id="IPR018327">
    <property type="entry name" value="BHD_2"/>
</dbReference>
<dbReference type="GO" id="GO:0006289">
    <property type="term" value="P:nucleotide-excision repair"/>
    <property type="evidence" value="ECO:0007669"/>
    <property type="project" value="InterPro"/>
</dbReference>
<evidence type="ECO:0000256" key="7">
    <source>
        <dbReference type="SAM" id="MobiDB-lite"/>
    </source>
</evidence>
<feature type="compositionally biased region" description="Acidic residues" evidence="7">
    <location>
        <begin position="406"/>
        <end position="420"/>
    </location>
</feature>
<dbReference type="SMART" id="SM01032">
    <property type="entry name" value="BHD_3"/>
    <property type="match status" value="1"/>
</dbReference>
<feature type="compositionally biased region" description="Low complexity" evidence="7">
    <location>
        <begin position="21"/>
        <end position="30"/>
    </location>
</feature>
<feature type="compositionally biased region" description="Acidic residues" evidence="7">
    <location>
        <begin position="1051"/>
        <end position="1060"/>
    </location>
</feature>